<evidence type="ECO:0000313" key="1">
    <source>
        <dbReference type="EMBL" id="BAC90667.1"/>
    </source>
</evidence>
<gene>
    <name evidence="1" type="ordered locus">gsl2726</name>
</gene>
<dbReference type="AlphaFoldDB" id="Q7NH11"/>
<organism evidence="1 2">
    <name type="scientific">Gloeobacter violaceus (strain ATCC 29082 / PCC 7421)</name>
    <dbReference type="NCBI Taxonomy" id="251221"/>
    <lineage>
        <taxon>Bacteria</taxon>
        <taxon>Bacillati</taxon>
        <taxon>Cyanobacteriota</taxon>
        <taxon>Cyanophyceae</taxon>
        <taxon>Gloeobacterales</taxon>
        <taxon>Gloeobacteraceae</taxon>
        <taxon>Gloeobacter</taxon>
    </lineage>
</organism>
<dbReference type="OrthoDB" id="9895798at2"/>
<dbReference type="EMBL" id="BA000045">
    <property type="protein sequence ID" value="BAC90667.1"/>
    <property type="molecule type" value="Genomic_DNA"/>
</dbReference>
<dbReference type="HOGENOM" id="CLU_2342782_0_0_3"/>
<reference evidence="1 2" key="1">
    <citation type="journal article" date="2003" name="DNA Res.">
        <title>Complete genome structure of Gloeobacter violaceus PCC 7421, a cyanobacterium that lacks thylakoids.</title>
        <authorList>
            <person name="Nakamura Y."/>
            <person name="Kaneko T."/>
            <person name="Sato S."/>
            <person name="Mimuro M."/>
            <person name="Miyashita H."/>
            <person name="Tsuchiya T."/>
            <person name="Sasamoto S."/>
            <person name="Watanabe A."/>
            <person name="Kawashima K."/>
            <person name="Kishida Y."/>
            <person name="Kiyokawa C."/>
            <person name="Kohara M."/>
            <person name="Matsumoto M."/>
            <person name="Matsuno A."/>
            <person name="Nakazaki N."/>
            <person name="Shimpo S."/>
            <person name="Takeuchi C."/>
            <person name="Yamada M."/>
            <person name="Tabata S."/>
        </authorList>
    </citation>
    <scope>NUCLEOTIDE SEQUENCE [LARGE SCALE GENOMIC DNA]</scope>
    <source>
        <strain evidence="2">ATCC 29082 / PCC 7421</strain>
    </source>
</reference>
<dbReference type="Proteomes" id="UP000000557">
    <property type="component" value="Chromosome"/>
</dbReference>
<keyword evidence="2" id="KW-1185">Reference proteome</keyword>
<reference evidence="1 2" key="2">
    <citation type="journal article" date="2003" name="DNA Res.">
        <title>Complete genome structure of Gloeobacter violaceus PCC 7421, a cyanobacterium that lacks thylakoids (supplement).</title>
        <authorList>
            <person name="Nakamura Y."/>
            <person name="Kaneko T."/>
            <person name="Sato S."/>
            <person name="Mimuro M."/>
            <person name="Miyashita H."/>
            <person name="Tsuchiya T."/>
            <person name="Sasamoto S."/>
            <person name="Watanabe A."/>
            <person name="Kawashima K."/>
            <person name="Kishida Y."/>
            <person name="Kiyokawa C."/>
            <person name="Kohara M."/>
            <person name="Matsumoto M."/>
            <person name="Matsuno A."/>
            <person name="Nakazaki N."/>
            <person name="Shimpo S."/>
            <person name="Takeuchi C."/>
            <person name="Yamada M."/>
            <person name="Tabata S."/>
        </authorList>
    </citation>
    <scope>NUCLEOTIDE SEQUENCE [LARGE SCALE GENOMIC DNA]</scope>
    <source>
        <strain evidence="2">ATCC 29082 / PCC 7421</strain>
    </source>
</reference>
<dbReference type="KEGG" id="gvi:gsl2726"/>
<dbReference type="InParanoid" id="Q7NH11"/>
<dbReference type="STRING" id="251221.gene:10760228"/>
<protein>
    <submittedName>
        <fullName evidence="1">Gsl2726 protein</fullName>
    </submittedName>
</protein>
<evidence type="ECO:0000313" key="2">
    <source>
        <dbReference type="Proteomes" id="UP000000557"/>
    </source>
</evidence>
<accession>Q7NH11</accession>
<sequence length="98" mass="10441">MLVLNCPDGAVARDVAEVLASARLRFKPVRGGAGSTGDSGQVHLNVLRDDVRVYVGDPPGTEVLHCELSTLVVQLLPRHLVANLTIVPFELSKGENSL</sequence>
<dbReference type="EnsemblBacteria" id="BAC90667">
    <property type="protein sequence ID" value="BAC90667"/>
    <property type="gene ID" value="BAC90667"/>
</dbReference>
<proteinExistence type="predicted"/>
<name>Q7NH11_GLOVI</name>
<dbReference type="RefSeq" id="WP_011142720.1">
    <property type="nucleotide sequence ID" value="NC_005125.1"/>
</dbReference>